<organism evidence="1 2">
    <name type="scientific">Neophaeococcomyces mojaviensis</name>
    <dbReference type="NCBI Taxonomy" id="3383035"/>
    <lineage>
        <taxon>Eukaryota</taxon>
        <taxon>Fungi</taxon>
        <taxon>Dikarya</taxon>
        <taxon>Ascomycota</taxon>
        <taxon>Pezizomycotina</taxon>
        <taxon>Eurotiomycetes</taxon>
        <taxon>Chaetothyriomycetidae</taxon>
        <taxon>Chaetothyriales</taxon>
        <taxon>Chaetothyriales incertae sedis</taxon>
        <taxon>Neophaeococcomyces</taxon>
    </lineage>
</organism>
<evidence type="ECO:0000313" key="2">
    <source>
        <dbReference type="Proteomes" id="UP001172386"/>
    </source>
</evidence>
<dbReference type="Proteomes" id="UP001172386">
    <property type="component" value="Unassembled WGS sequence"/>
</dbReference>
<comment type="caution">
    <text evidence="1">The sequence shown here is derived from an EMBL/GenBank/DDBJ whole genome shotgun (WGS) entry which is preliminary data.</text>
</comment>
<proteinExistence type="predicted"/>
<dbReference type="EMBL" id="JAPDRQ010000094">
    <property type="protein sequence ID" value="KAJ9655523.1"/>
    <property type="molecule type" value="Genomic_DNA"/>
</dbReference>
<sequence length="317" mass="34063">MTNFGFETTSDEAATALSSYIQGRTVIITGVTEGSLGADIARALAPHMPAILILASRSKEKIMKVVNRIQFSSETKVQVLELDLASLASVRAAAEKILDWTTSVDAIMETAGVMAVPDFTKTEDGVEMQFAVNHLGHFLLTNLIMPRLLASQTGGRVVPFTSAGHKQAVLNLEDVNFKNGEYYNKWWAYGSSKGCNILFALGLDQRFGNRGLRSFAVDPGVIVGTGLSRNVEKTEFIELGWLNPDGSAPAGFIQKSAAQGAATGIVAAFDPALADQKGSVMEGGTVNNGMAAPYALERSNIDKLWELSEELVDQHFM</sequence>
<protein>
    <submittedName>
        <fullName evidence="1">Uncharacterized protein</fullName>
    </submittedName>
</protein>
<name>A0ACC3A5E9_9EURO</name>
<keyword evidence="2" id="KW-1185">Reference proteome</keyword>
<reference evidence="1" key="1">
    <citation type="submission" date="2022-10" db="EMBL/GenBank/DDBJ databases">
        <title>Culturing micro-colonial fungi from biological soil crusts in the Mojave desert and describing Neophaeococcomyces mojavensis, and introducing the new genera and species Taxawa tesnikishii.</title>
        <authorList>
            <person name="Kurbessoian T."/>
            <person name="Stajich J.E."/>
        </authorList>
    </citation>
    <scope>NUCLEOTIDE SEQUENCE</scope>
    <source>
        <strain evidence="1">JES_112</strain>
    </source>
</reference>
<accession>A0ACC3A5E9</accession>
<gene>
    <name evidence="1" type="ORF">H2198_005614</name>
</gene>
<evidence type="ECO:0000313" key="1">
    <source>
        <dbReference type="EMBL" id="KAJ9655523.1"/>
    </source>
</evidence>